<dbReference type="EMBL" id="BPLR01019560">
    <property type="protein sequence ID" value="GIX69239.1"/>
    <property type="molecule type" value="Genomic_DNA"/>
</dbReference>
<name>A0AAV4MEJ9_CAEEX</name>
<accession>A0AAV4MEJ9</accession>
<keyword evidence="2" id="KW-1185">Reference proteome</keyword>
<dbReference type="Proteomes" id="UP001054945">
    <property type="component" value="Unassembled WGS sequence"/>
</dbReference>
<sequence length="88" mass="10275">MSRKSPVALSLRTAFRSPLTVMPSQKHTTTRALGYFCRLRMTWSKTKSSAWLSRSQRRRCRCPPRGPASRTRPCRCRRSCLPEHQKHC</sequence>
<reference evidence="1 2" key="1">
    <citation type="submission" date="2021-06" db="EMBL/GenBank/DDBJ databases">
        <title>Caerostris extrusa draft genome.</title>
        <authorList>
            <person name="Kono N."/>
            <person name="Arakawa K."/>
        </authorList>
    </citation>
    <scope>NUCLEOTIDE SEQUENCE [LARGE SCALE GENOMIC DNA]</scope>
</reference>
<proteinExistence type="predicted"/>
<evidence type="ECO:0000313" key="1">
    <source>
        <dbReference type="EMBL" id="GIX69239.1"/>
    </source>
</evidence>
<comment type="caution">
    <text evidence="1">The sequence shown here is derived from an EMBL/GenBank/DDBJ whole genome shotgun (WGS) entry which is preliminary data.</text>
</comment>
<gene>
    <name evidence="1" type="ORF">CEXT_82391</name>
</gene>
<protein>
    <submittedName>
        <fullName evidence="1">Uncharacterized protein</fullName>
    </submittedName>
</protein>
<organism evidence="1 2">
    <name type="scientific">Caerostris extrusa</name>
    <name type="common">Bark spider</name>
    <name type="synonym">Caerostris bankana</name>
    <dbReference type="NCBI Taxonomy" id="172846"/>
    <lineage>
        <taxon>Eukaryota</taxon>
        <taxon>Metazoa</taxon>
        <taxon>Ecdysozoa</taxon>
        <taxon>Arthropoda</taxon>
        <taxon>Chelicerata</taxon>
        <taxon>Arachnida</taxon>
        <taxon>Araneae</taxon>
        <taxon>Araneomorphae</taxon>
        <taxon>Entelegynae</taxon>
        <taxon>Araneoidea</taxon>
        <taxon>Araneidae</taxon>
        <taxon>Caerostris</taxon>
    </lineage>
</organism>
<dbReference type="AlphaFoldDB" id="A0AAV4MEJ9"/>
<evidence type="ECO:0000313" key="2">
    <source>
        <dbReference type="Proteomes" id="UP001054945"/>
    </source>
</evidence>